<organism evidence="6 7">
    <name type="scientific">Hungatella hathewayi</name>
    <dbReference type="NCBI Taxonomy" id="154046"/>
    <lineage>
        <taxon>Bacteria</taxon>
        <taxon>Bacillati</taxon>
        <taxon>Bacillota</taxon>
        <taxon>Clostridia</taxon>
        <taxon>Lachnospirales</taxon>
        <taxon>Lachnospiraceae</taxon>
        <taxon>Hungatella</taxon>
    </lineage>
</organism>
<evidence type="ECO:0000259" key="5">
    <source>
        <dbReference type="Pfam" id="PF12708"/>
    </source>
</evidence>
<dbReference type="PANTHER" id="PTHR31339">
    <property type="entry name" value="PECTIN LYASE-RELATED"/>
    <property type="match status" value="1"/>
</dbReference>
<dbReference type="Proteomes" id="UP000261023">
    <property type="component" value="Unassembled WGS sequence"/>
</dbReference>
<keyword evidence="2 4" id="KW-0378">Hydrolase</keyword>
<dbReference type="PANTHER" id="PTHR31339:SF9">
    <property type="entry name" value="PLASMIN AND FIBRONECTIN-BINDING PROTEIN A"/>
    <property type="match status" value="1"/>
</dbReference>
<protein>
    <submittedName>
        <fullName evidence="6">Glycoside hydrolase family 28 protein</fullName>
    </submittedName>
</protein>
<dbReference type="InterPro" id="IPR051801">
    <property type="entry name" value="GH28_Enzymes"/>
</dbReference>
<dbReference type="Gene3D" id="2.160.20.10">
    <property type="entry name" value="Single-stranded right-handed beta-helix, Pectin lyase-like"/>
    <property type="match status" value="1"/>
</dbReference>
<sequence length="442" mass="49431">MYNIMDYGAMGDGAANDAPAIQKAVDECSQAGGGVVLFPGGRVYRSGSVVLKSNVEIHLEPGAVWKAWDTIEEYYPLRNNGRITVHESGLPSFLNSEYAGRPFNAFIYALEEENITISGQGTIDGNESIFYGDNSGYHIEGTYYPRVPLLLLEAVNHLTIRDVRLVNCAFWTVHLVGCNDVLIDGIRLLNNLKMANSDGIDPDHCKNVRISNCHIECGDDAIVLKNSGDYKKYGACENIVITNCTLISTSAAIKFGTEGESDFRNILVSNCCIHRSNRGISIQIRDCGNVENVIFSNIRIETRRFSHEWWGRAEAICLTALDRKPGVKAGKIRNILFRDITCEGENGIFLLGSSDNYIEDVTFDHIRLVLDRKSKWEIEGYDKRPCQGDGEIRTMISGIYVDKARDITFQDVKIRKKEGILPYYREDVTLLDAERVKMDAEA</sequence>
<dbReference type="AlphaFoldDB" id="A0A3E3DMA1"/>
<dbReference type="RefSeq" id="WP_025531356.1">
    <property type="nucleotide sequence ID" value="NZ_QTJW01000007.1"/>
</dbReference>
<dbReference type="Pfam" id="PF00295">
    <property type="entry name" value="Glyco_hydro_28"/>
    <property type="match status" value="1"/>
</dbReference>
<dbReference type="Pfam" id="PF12708">
    <property type="entry name" value="Pect-lyase_RHGA_epim"/>
    <property type="match status" value="1"/>
</dbReference>
<dbReference type="InterPro" id="IPR000743">
    <property type="entry name" value="Glyco_hydro_28"/>
</dbReference>
<evidence type="ECO:0000313" key="6">
    <source>
        <dbReference type="EMBL" id="RGD70421.1"/>
    </source>
</evidence>
<dbReference type="GO" id="GO:0004650">
    <property type="term" value="F:polygalacturonase activity"/>
    <property type="evidence" value="ECO:0007669"/>
    <property type="project" value="InterPro"/>
</dbReference>
<proteinExistence type="inferred from homology"/>
<reference evidence="6 7" key="1">
    <citation type="submission" date="2018-08" db="EMBL/GenBank/DDBJ databases">
        <title>A genome reference for cultivated species of the human gut microbiota.</title>
        <authorList>
            <person name="Zou Y."/>
            <person name="Xue W."/>
            <person name="Luo G."/>
        </authorList>
    </citation>
    <scope>NUCLEOTIDE SEQUENCE [LARGE SCALE GENOMIC DNA]</scope>
    <source>
        <strain evidence="6 7">AF19-13AC</strain>
    </source>
</reference>
<dbReference type="OrthoDB" id="9795222at2"/>
<feature type="domain" description="Rhamnogalacturonase A/B/Epimerase-like pectate lyase" evidence="5">
    <location>
        <begin position="2"/>
        <end position="57"/>
    </location>
</feature>
<evidence type="ECO:0000256" key="2">
    <source>
        <dbReference type="ARBA" id="ARBA00022801"/>
    </source>
</evidence>
<keyword evidence="3 4" id="KW-0326">Glycosidase</keyword>
<dbReference type="InterPro" id="IPR011050">
    <property type="entry name" value="Pectin_lyase_fold/virulence"/>
</dbReference>
<dbReference type="SMART" id="SM00710">
    <property type="entry name" value="PbH1"/>
    <property type="match status" value="7"/>
</dbReference>
<dbReference type="EMBL" id="QTJW01000007">
    <property type="protein sequence ID" value="RGD70421.1"/>
    <property type="molecule type" value="Genomic_DNA"/>
</dbReference>
<dbReference type="InterPro" id="IPR012334">
    <property type="entry name" value="Pectin_lyas_fold"/>
</dbReference>
<dbReference type="InterPro" id="IPR006626">
    <property type="entry name" value="PbH1"/>
</dbReference>
<comment type="caution">
    <text evidence="6">The sequence shown here is derived from an EMBL/GenBank/DDBJ whole genome shotgun (WGS) entry which is preliminary data.</text>
</comment>
<evidence type="ECO:0000256" key="3">
    <source>
        <dbReference type="ARBA" id="ARBA00023295"/>
    </source>
</evidence>
<name>A0A3E3DMA1_9FIRM</name>
<evidence type="ECO:0000256" key="4">
    <source>
        <dbReference type="RuleBase" id="RU361169"/>
    </source>
</evidence>
<accession>A0A3E3DMA1</accession>
<gene>
    <name evidence="6" type="ORF">DWX31_12155</name>
</gene>
<evidence type="ECO:0000256" key="1">
    <source>
        <dbReference type="ARBA" id="ARBA00008834"/>
    </source>
</evidence>
<evidence type="ECO:0000313" key="7">
    <source>
        <dbReference type="Proteomes" id="UP000261023"/>
    </source>
</evidence>
<dbReference type="SUPFAM" id="SSF51126">
    <property type="entry name" value="Pectin lyase-like"/>
    <property type="match status" value="1"/>
</dbReference>
<comment type="similarity">
    <text evidence="1 4">Belongs to the glycosyl hydrolase 28 family.</text>
</comment>
<dbReference type="GO" id="GO:0005975">
    <property type="term" value="P:carbohydrate metabolic process"/>
    <property type="evidence" value="ECO:0007669"/>
    <property type="project" value="InterPro"/>
</dbReference>
<dbReference type="InterPro" id="IPR024535">
    <property type="entry name" value="RHGA/B-epi-like_pectate_lyase"/>
</dbReference>